<dbReference type="Gene3D" id="2.30.29.30">
    <property type="entry name" value="Pleckstrin-homology domain (PH domain)/Phosphotyrosine-binding domain (PTB)"/>
    <property type="match status" value="2"/>
</dbReference>
<dbReference type="GO" id="GO:0003677">
    <property type="term" value="F:DNA binding"/>
    <property type="evidence" value="ECO:0007669"/>
    <property type="project" value="InterPro"/>
</dbReference>
<dbReference type="GeneID" id="30987736"/>
<accession>A0A1E4S389</accession>
<dbReference type="PANTHER" id="PTHR45849:SF1">
    <property type="entry name" value="FACT COMPLEX SUBUNIT SSRP1"/>
    <property type="match status" value="1"/>
</dbReference>
<dbReference type="STRING" id="983966.A0A0H5C9M1"/>
<reference evidence="15" key="2">
    <citation type="journal article" date="2015" name="J. Biotechnol.">
        <title>The structure of the Cyberlindnera jadinii genome and its relation to Candida utilis analyzed by the occurrence of single nucleotide polymorphisms.</title>
        <authorList>
            <person name="Rupp O."/>
            <person name="Brinkrolf K."/>
            <person name="Buerth C."/>
            <person name="Kunigo M."/>
            <person name="Schneider J."/>
            <person name="Jaenicke S."/>
            <person name="Goesmann A."/>
            <person name="Puehler A."/>
            <person name="Jaeger K.-E."/>
            <person name="Ernst J.F."/>
        </authorList>
    </citation>
    <scope>NUCLEOTIDE SEQUENCE [LARGE SCALE GENOMIC DNA]</scope>
    <source>
        <strain evidence="15">ATCC 18201 / CBS 1600 / BCRC 20928 / JCM 3617 / NBRC 0987 / NRRL Y-1542</strain>
    </source>
</reference>
<dbReference type="EMBL" id="KV453929">
    <property type="protein sequence ID" value="ODV73923.1"/>
    <property type="molecule type" value="Genomic_DNA"/>
</dbReference>
<dbReference type="InterPro" id="IPR013719">
    <property type="entry name" value="RTT106/SPT16-like_middle_dom"/>
</dbReference>
<keyword evidence="5 10" id="KW-0227">DNA damage</keyword>
<dbReference type="Gene3D" id="2.30.29.220">
    <property type="entry name" value="Structure-specific recognition protein (SSRP1)"/>
    <property type="match status" value="1"/>
</dbReference>
<comment type="similarity">
    <text evidence="1 10">Belongs to the SSRP1 family.</text>
</comment>
<name>A0A0H5C9M1_CYBJN</name>
<dbReference type="Pfam" id="PF03531">
    <property type="entry name" value="SSrecog"/>
    <property type="match status" value="1"/>
</dbReference>
<evidence type="ECO:0000313" key="14">
    <source>
        <dbReference type="EMBL" id="ODV73923.1"/>
    </source>
</evidence>
<dbReference type="GO" id="GO:0031491">
    <property type="term" value="F:nucleosome binding"/>
    <property type="evidence" value="ECO:0007669"/>
    <property type="project" value="TreeGrafter"/>
</dbReference>
<dbReference type="GO" id="GO:0042393">
    <property type="term" value="F:histone binding"/>
    <property type="evidence" value="ECO:0007669"/>
    <property type="project" value="TreeGrafter"/>
</dbReference>
<keyword evidence="9 10" id="KW-0539">Nucleus</keyword>
<evidence type="ECO:0000256" key="11">
    <source>
        <dbReference type="SAM" id="MobiDB-lite"/>
    </source>
</evidence>
<proteinExistence type="inferred from homology"/>
<dbReference type="FunFam" id="2.30.29.150:FF:000001">
    <property type="entry name" value="Fact complex subunit ssrp1"/>
    <property type="match status" value="1"/>
</dbReference>
<dbReference type="OrthoDB" id="498543at2759"/>
<evidence type="ECO:0000256" key="1">
    <source>
        <dbReference type="ARBA" id="ARBA00010060"/>
    </source>
</evidence>
<dbReference type="Proteomes" id="UP000038830">
    <property type="component" value="Unassembled WGS sequence"/>
</dbReference>
<reference evidence="14 16" key="3">
    <citation type="journal article" date="2016" name="Proc. Natl. Acad. Sci. U.S.A.">
        <title>Comparative genomics of biotechnologically important yeasts.</title>
        <authorList>
            <person name="Riley R."/>
            <person name="Haridas S."/>
            <person name="Wolfe K.H."/>
            <person name="Lopes M.R."/>
            <person name="Hittinger C.T."/>
            <person name="Goeker M."/>
            <person name="Salamov A.A."/>
            <person name="Wisecaver J.H."/>
            <person name="Long T.M."/>
            <person name="Calvey C.H."/>
            <person name="Aerts A.L."/>
            <person name="Barry K.W."/>
            <person name="Choi C."/>
            <person name="Clum A."/>
            <person name="Coughlan A.Y."/>
            <person name="Deshpande S."/>
            <person name="Douglass A.P."/>
            <person name="Hanson S.J."/>
            <person name="Klenk H.-P."/>
            <person name="LaButti K.M."/>
            <person name="Lapidus A."/>
            <person name="Lindquist E.A."/>
            <person name="Lipzen A.M."/>
            <person name="Meier-Kolthoff J.P."/>
            <person name="Ohm R.A."/>
            <person name="Otillar R.P."/>
            <person name="Pangilinan J.L."/>
            <person name="Peng Y."/>
            <person name="Rokas A."/>
            <person name="Rosa C.A."/>
            <person name="Scheuner C."/>
            <person name="Sibirny A.A."/>
            <person name="Slot J.C."/>
            <person name="Stielow J.B."/>
            <person name="Sun H."/>
            <person name="Kurtzman C.P."/>
            <person name="Blackwell M."/>
            <person name="Grigoriev I.V."/>
            <person name="Jeffries T.W."/>
        </authorList>
    </citation>
    <scope>NUCLEOTIDE SEQUENCE [LARGE SCALE GENOMIC DNA]</scope>
    <source>
        <strain evidence="16">ATCC 18201 / CBS 1600 / BCRC 20928 / JCM 3617 / NBRC 0987 / NRRL Y-1542</strain>
        <strain evidence="14">NRRL Y-1542</strain>
    </source>
</reference>
<dbReference type="GO" id="GO:0006281">
    <property type="term" value="P:DNA repair"/>
    <property type="evidence" value="ECO:0007669"/>
    <property type="project" value="UniProtKB-KW"/>
</dbReference>
<evidence type="ECO:0000256" key="9">
    <source>
        <dbReference type="ARBA" id="ARBA00023242"/>
    </source>
</evidence>
<dbReference type="GO" id="GO:0035101">
    <property type="term" value="C:FACT complex"/>
    <property type="evidence" value="ECO:0007669"/>
    <property type="project" value="TreeGrafter"/>
</dbReference>
<dbReference type="CDD" id="cd13231">
    <property type="entry name" value="PH2_SSRP1-like"/>
    <property type="match status" value="1"/>
</dbReference>
<evidence type="ECO:0000256" key="7">
    <source>
        <dbReference type="ARBA" id="ARBA00023163"/>
    </source>
</evidence>
<dbReference type="Pfam" id="PF17292">
    <property type="entry name" value="POB3_N"/>
    <property type="match status" value="1"/>
</dbReference>
<dbReference type="SUPFAM" id="SSF50729">
    <property type="entry name" value="PH domain-like"/>
    <property type="match status" value="1"/>
</dbReference>
<sequence>MAGLDFERIYLNSSRAHGRFRLADKGVGWKAVATGGSSTTAPFLLGVDEMSSAMWSRGSRGWELRIQTKDKGVVRLDGFDQQDFQQLKNEFQRDFNIQLDHREHSLRGWNWGDLDLTRNEVVFQVQGKPAFEIPYSMINNSNLAGKHEVAVDMSTEQNSTQAGDELVEMRFYIPGVVENDEQDSTTPEGEAAKEEISKATAFYEQLKEKADIGIYSGDAIASFTDVLFLTPRGRFDMDFYENSLRLRGKTYDHKIHYSHIERIFSLPKPDDIHHLMVIQVNPPLRQGQTPYPFLVLQIVNDEELELEINLPDDEFKEKYENRLKKKYDQQTHLVLSHVLRGLTERRIQIPGSFSSNLGQAGLPCSLKVNEGYLYLLEKCFLFVPKPTVYIPYLDVEQVIISRVGDLHVHRTFDLEVRLRSGSSHKFSNISKDEASGVSSFLKQKNVRVKNEEEEQNNRIKAALAEESDSDANMGSADEDESPDEDFNAGSSDDDDDDLAEEYDSDAPMSDEDSDGPPAKKAKV</sequence>
<keyword evidence="7 10" id="KW-0804">Transcription</keyword>
<dbReference type="InterPro" id="IPR038167">
    <property type="entry name" value="SSRP1_sf"/>
</dbReference>
<accession>A0A0H5C9M1</accession>
<dbReference type="InterPro" id="IPR035417">
    <property type="entry name" value="SSRP1/POB3_N"/>
</dbReference>
<evidence type="ECO:0000313" key="15">
    <source>
        <dbReference type="Proteomes" id="UP000038830"/>
    </source>
</evidence>
<dbReference type="PANTHER" id="PTHR45849">
    <property type="entry name" value="FACT COMPLEX SUBUNIT SSRP1"/>
    <property type="match status" value="1"/>
</dbReference>
<keyword evidence="16" id="KW-1185">Reference proteome</keyword>
<dbReference type="OMA" id="QVVTKIF"/>
<evidence type="ECO:0000256" key="2">
    <source>
        <dbReference type="ARBA" id="ARBA00014978"/>
    </source>
</evidence>
<comment type="function">
    <text evidence="10">Component of the FACT complex, a general chromatin factor that acts to reorganize nucleosomes. The FACT complex is involved in multiple processes that require DNA as a template such as mRNA elongation, DNA replication and DNA repair. During transcription elongation the FACT complex acts as a histone chaperone that both destabilizes and restores nucleosomal structure. It facilitates the passage of RNA polymerase II and transcription by promoting the dissociation of one histone H2A-H2B dimer from the nucleosome, then subsequently promotes the reestablishment of the nucleosome following the passage of RNA polymerase II.</text>
</comment>
<dbReference type="CDD" id="cd13229">
    <property type="entry name" value="PH_TFIIH"/>
    <property type="match status" value="1"/>
</dbReference>
<keyword evidence="8 10" id="KW-0234">DNA repair</keyword>
<evidence type="ECO:0000256" key="6">
    <source>
        <dbReference type="ARBA" id="ARBA00023015"/>
    </source>
</evidence>
<dbReference type="InterPro" id="IPR048993">
    <property type="entry name" value="SSRP1-like_PH1"/>
</dbReference>
<dbReference type="EMBL" id="CDQK01000007">
    <property type="protein sequence ID" value="CEP25048.1"/>
    <property type="molecule type" value="Genomic_DNA"/>
</dbReference>
<reference evidence="13" key="1">
    <citation type="submission" date="2014-12" db="EMBL/GenBank/DDBJ databases">
        <authorList>
            <person name="Jaenicke S."/>
        </authorList>
    </citation>
    <scope>NUCLEOTIDE SEQUENCE [LARGE SCALE GENOMIC DNA]</scope>
    <source>
        <strain evidence="13">CBS1600</strain>
    </source>
</reference>
<dbReference type="Pfam" id="PF21103">
    <property type="entry name" value="PH1_SSRP1-like"/>
    <property type="match status" value="1"/>
</dbReference>
<feature type="region of interest" description="Disordered" evidence="11">
    <location>
        <begin position="446"/>
        <end position="523"/>
    </location>
</feature>
<dbReference type="InterPro" id="IPR024954">
    <property type="entry name" value="SSRP1_DD"/>
</dbReference>
<dbReference type="InterPro" id="IPR050454">
    <property type="entry name" value="RTT106/SSRP1_HistChap/FACT"/>
</dbReference>
<evidence type="ECO:0000256" key="10">
    <source>
        <dbReference type="RuleBase" id="RU364013"/>
    </source>
</evidence>
<keyword evidence="4 10" id="KW-0235">DNA replication</keyword>
<dbReference type="RefSeq" id="XP_020070962.1">
    <property type="nucleotide sequence ID" value="XM_020213340.1"/>
</dbReference>
<evidence type="ECO:0000313" key="13">
    <source>
        <dbReference type="EMBL" id="CEP25048.1"/>
    </source>
</evidence>
<dbReference type="GO" id="GO:0006260">
    <property type="term" value="P:DNA replication"/>
    <property type="evidence" value="ECO:0007669"/>
    <property type="project" value="UniProtKB-KW"/>
</dbReference>
<dbReference type="PRINTS" id="PR00887">
    <property type="entry name" value="SSRCOGNITION"/>
</dbReference>
<dbReference type="InterPro" id="IPR011993">
    <property type="entry name" value="PH-like_dom_sf"/>
</dbReference>
<feature type="domain" description="Histone chaperone RTT106/FACT complex subunit SPT16-like middle" evidence="12">
    <location>
        <begin position="359"/>
        <end position="451"/>
    </location>
</feature>
<organism evidence="13 15">
    <name type="scientific">Cyberlindnera jadinii (strain ATCC 18201 / CBS 1600 / BCRC 20928 / JCM 3617 / NBRC 0987 / NRRL Y-1542)</name>
    <name type="common">Torula yeast</name>
    <name type="synonym">Candida utilis</name>
    <dbReference type="NCBI Taxonomy" id="983966"/>
    <lineage>
        <taxon>Eukaryota</taxon>
        <taxon>Fungi</taxon>
        <taxon>Dikarya</taxon>
        <taxon>Ascomycota</taxon>
        <taxon>Saccharomycotina</taxon>
        <taxon>Saccharomycetes</taxon>
        <taxon>Phaffomycetales</taxon>
        <taxon>Phaffomycetaceae</taxon>
        <taxon>Cyberlindnera</taxon>
    </lineage>
</organism>
<evidence type="ECO:0000256" key="3">
    <source>
        <dbReference type="ARBA" id="ARBA00022454"/>
    </source>
</evidence>
<dbReference type="InterPro" id="IPR000969">
    <property type="entry name" value="SSRP1/POB3"/>
</dbReference>
<evidence type="ECO:0000256" key="4">
    <source>
        <dbReference type="ARBA" id="ARBA00022705"/>
    </source>
</evidence>
<feature type="compositionally biased region" description="Acidic residues" evidence="11">
    <location>
        <begin position="476"/>
        <end position="514"/>
    </location>
</feature>
<gene>
    <name evidence="13" type="primary">POB3</name>
    <name evidence="13" type="ORF">BN1211_6035</name>
    <name evidence="14" type="ORF">CYBJADRAFT_150177</name>
</gene>
<protein>
    <recommendedName>
        <fullName evidence="2 10">FACT complex subunit POB3</fullName>
    </recommendedName>
</protein>
<evidence type="ECO:0000256" key="5">
    <source>
        <dbReference type="ARBA" id="ARBA00022763"/>
    </source>
</evidence>
<dbReference type="SMART" id="SM01287">
    <property type="entry name" value="Rtt106"/>
    <property type="match status" value="1"/>
</dbReference>
<evidence type="ECO:0000313" key="16">
    <source>
        <dbReference type="Proteomes" id="UP000094389"/>
    </source>
</evidence>
<dbReference type="AlphaFoldDB" id="A0A0H5C9M1"/>
<keyword evidence="6 10" id="KW-0805">Transcription regulation</keyword>
<evidence type="ECO:0000256" key="8">
    <source>
        <dbReference type="ARBA" id="ARBA00023204"/>
    </source>
</evidence>
<dbReference type="Proteomes" id="UP000094389">
    <property type="component" value="Unassembled WGS sequence"/>
</dbReference>
<keyword evidence="3 10" id="KW-0158">Chromosome</keyword>
<dbReference type="Gene3D" id="2.30.29.150">
    <property type="match status" value="1"/>
</dbReference>
<dbReference type="CDD" id="cd13230">
    <property type="entry name" value="PH1_SSRP1-like"/>
    <property type="match status" value="1"/>
</dbReference>
<dbReference type="Pfam" id="PF08512">
    <property type="entry name" value="Rttp106-like_middle"/>
    <property type="match status" value="1"/>
</dbReference>
<evidence type="ECO:0000259" key="12">
    <source>
        <dbReference type="SMART" id="SM01287"/>
    </source>
</evidence>
<comment type="subcellular location">
    <subcellularLocation>
        <location evidence="10">Nucleus</location>
    </subcellularLocation>
    <subcellularLocation>
        <location evidence="10">Chromosome</location>
    </subcellularLocation>
</comment>